<dbReference type="EC" id="2.1.1.297" evidence="5"/>
<dbReference type="GO" id="GO:0003676">
    <property type="term" value="F:nucleic acid binding"/>
    <property type="evidence" value="ECO:0007669"/>
    <property type="project" value="InterPro"/>
</dbReference>
<dbReference type="InterPro" id="IPR002052">
    <property type="entry name" value="DNA_methylase_N6_adenine_CS"/>
</dbReference>
<dbReference type="CDD" id="cd02440">
    <property type="entry name" value="AdoMet_MTases"/>
    <property type="match status" value="1"/>
</dbReference>
<keyword evidence="3 5" id="KW-0949">S-adenosyl-L-methionine</keyword>
<comment type="caution">
    <text evidence="8">The sequence shown here is derived from an EMBL/GenBank/DDBJ whole genome shotgun (WGS) entry which is preliminary data.</text>
</comment>
<dbReference type="NCBIfam" id="TIGR03534">
    <property type="entry name" value="RF_mod_PrmC"/>
    <property type="match status" value="1"/>
</dbReference>
<dbReference type="AlphaFoldDB" id="A0A937CZ06"/>
<comment type="catalytic activity">
    <reaction evidence="4 5">
        <text>L-glutaminyl-[peptide chain release factor] + S-adenosyl-L-methionine = N(5)-methyl-L-glutaminyl-[peptide chain release factor] + S-adenosyl-L-homocysteine + H(+)</text>
        <dbReference type="Rhea" id="RHEA:42896"/>
        <dbReference type="Rhea" id="RHEA-COMP:10271"/>
        <dbReference type="Rhea" id="RHEA-COMP:10272"/>
        <dbReference type="ChEBI" id="CHEBI:15378"/>
        <dbReference type="ChEBI" id="CHEBI:30011"/>
        <dbReference type="ChEBI" id="CHEBI:57856"/>
        <dbReference type="ChEBI" id="CHEBI:59789"/>
        <dbReference type="ChEBI" id="CHEBI:61891"/>
        <dbReference type="EC" id="2.1.1.297"/>
    </reaction>
</comment>
<proteinExistence type="inferred from homology"/>
<dbReference type="SUPFAM" id="SSF53335">
    <property type="entry name" value="S-adenosyl-L-methionine-dependent methyltransferases"/>
    <property type="match status" value="1"/>
</dbReference>
<protein>
    <recommendedName>
        <fullName evidence="5">Release factor glutamine methyltransferase</fullName>
        <shortName evidence="5">RF MTase</shortName>
        <ecNumber evidence="5">2.1.1.297</ecNumber>
    </recommendedName>
    <alternativeName>
        <fullName evidence="5">N5-glutamine methyltransferase PrmC</fullName>
    </alternativeName>
    <alternativeName>
        <fullName evidence="5">Protein-(glutamine-N5) MTase PrmC</fullName>
    </alternativeName>
    <alternativeName>
        <fullName evidence="5">Protein-glutamine N-methyltransferase PrmC</fullName>
    </alternativeName>
</protein>
<feature type="binding site" evidence="5">
    <location>
        <begin position="197"/>
        <end position="200"/>
    </location>
    <ligand>
        <name>substrate</name>
    </ligand>
</feature>
<dbReference type="PANTHER" id="PTHR18895:SF74">
    <property type="entry name" value="MTRF1L RELEASE FACTOR GLUTAMINE METHYLTRANSFERASE"/>
    <property type="match status" value="1"/>
</dbReference>
<evidence type="ECO:0000256" key="4">
    <source>
        <dbReference type="ARBA" id="ARBA00048391"/>
    </source>
</evidence>
<evidence type="ECO:0000256" key="2">
    <source>
        <dbReference type="ARBA" id="ARBA00022679"/>
    </source>
</evidence>
<comment type="similarity">
    <text evidence="5">Belongs to the protein N5-glutamine methyltransferase family. PrmC subfamily.</text>
</comment>
<comment type="function">
    <text evidence="5">Methylates the class 1 translation termination release factors RF1/PrfA and RF2/PrfB on the glutamine residue of the universally conserved GGQ motif.</text>
</comment>
<feature type="domain" description="Release factor glutamine methyltransferase N-terminal" evidence="7">
    <location>
        <begin position="15"/>
        <end position="85"/>
    </location>
</feature>
<dbReference type="InterPro" id="IPR019874">
    <property type="entry name" value="RF_methyltr_PrmC"/>
</dbReference>
<feature type="binding site" evidence="5">
    <location>
        <position position="183"/>
    </location>
    <ligand>
        <name>S-adenosyl-L-methionine</name>
        <dbReference type="ChEBI" id="CHEBI:59789"/>
    </ligand>
</feature>
<dbReference type="PANTHER" id="PTHR18895">
    <property type="entry name" value="HEMK METHYLTRANSFERASE"/>
    <property type="match status" value="1"/>
</dbReference>
<sequence length="291" mass="31015">MIEGRVGGKLPGRAQALRELRRTLSEAGFETAALDARLLLLTALGISATDLIAWPDTPLSPGQAETLASYTGRRLAHEPVARIIGEREFWGLLFRLSPETLVPRPDTETVVETALALLPDRRAPLRIVDFGTGSGCILVALLHELPYATGVGIDLSFGALSTARDNALANGVGARSHFALSRWADAMSGSFDLIVSNPPYIASAVIPTLDREVRLHDPQLALDGGPDGLEPYRVLLGEAGRLLGPEGLLVVEIGYDQAESLKGLAAAHGLEILRIAHDLTGTPRCIAMKRS</sequence>
<feature type="binding site" evidence="5">
    <location>
        <position position="197"/>
    </location>
    <ligand>
        <name>S-adenosyl-L-methionine</name>
        <dbReference type="ChEBI" id="CHEBI:59789"/>
    </ligand>
</feature>
<dbReference type="Pfam" id="PF05175">
    <property type="entry name" value="MTS"/>
    <property type="match status" value="1"/>
</dbReference>
<dbReference type="Pfam" id="PF17827">
    <property type="entry name" value="PrmC_N"/>
    <property type="match status" value="1"/>
</dbReference>
<dbReference type="RefSeq" id="WP_202062738.1">
    <property type="nucleotide sequence ID" value="NZ_JAEQMY010000033.1"/>
</dbReference>
<evidence type="ECO:0000313" key="9">
    <source>
        <dbReference type="Proteomes" id="UP000605848"/>
    </source>
</evidence>
<gene>
    <name evidence="5 8" type="primary">prmC</name>
    <name evidence="8" type="ORF">JKG68_19135</name>
</gene>
<evidence type="ECO:0000259" key="6">
    <source>
        <dbReference type="Pfam" id="PF05175"/>
    </source>
</evidence>
<dbReference type="InterPro" id="IPR040758">
    <property type="entry name" value="PrmC_N"/>
</dbReference>
<feature type="binding site" evidence="5">
    <location>
        <begin position="131"/>
        <end position="135"/>
    </location>
    <ligand>
        <name>S-adenosyl-L-methionine</name>
        <dbReference type="ChEBI" id="CHEBI:59789"/>
    </ligand>
</feature>
<dbReference type="InterPro" id="IPR004556">
    <property type="entry name" value="HemK-like"/>
</dbReference>
<dbReference type="PROSITE" id="PS00092">
    <property type="entry name" value="N6_MTASE"/>
    <property type="match status" value="1"/>
</dbReference>
<feature type="binding site" evidence="5">
    <location>
        <position position="154"/>
    </location>
    <ligand>
        <name>S-adenosyl-L-methionine</name>
        <dbReference type="ChEBI" id="CHEBI:59789"/>
    </ligand>
</feature>
<keyword evidence="9" id="KW-1185">Reference proteome</keyword>
<dbReference type="HAMAP" id="MF_02126">
    <property type="entry name" value="RF_methyltr_PrmC"/>
    <property type="match status" value="1"/>
</dbReference>
<name>A0A937CZ06_9HYPH</name>
<evidence type="ECO:0000256" key="1">
    <source>
        <dbReference type="ARBA" id="ARBA00022603"/>
    </source>
</evidence>
<dbReference type="InterPro" id="IPR007848">
    <property type="entry name" value="Small_mtfrase_dom"/>
</dbReference>
<dbReference type="Gene3D" id="3.40.50.150">
    <property type="entry name" value="Vaccinia Virus protein VP39"/>
    <property type="match status" value="1"/>
</dbReference>
<dbReference type="InterPro" id="IPR050320">
    <property type="entry name" value="N5-glutamine_MTase"/>
</dbReference>
<dbReference type="GO" id="GO:0032259">
    <property type="term" value="P:methylation"/>
    <property type="evidence" value="ECO:0007669"/>
    <property type="project" value="UniProtKB-KW"/>
</dbReference>
<accession>A0A937CZ06</accession>
<evidence type="ECO:0000259" key="7">
    <source>
        <dbReference type="Pfam" id="PF17827"/>
    </source>
</evidence>
<dbReference type="EMBL" id="JAEQMY010000033">
    <property type="protein sequence ID" value="MBL0406079.1"/>
    <property type="molecule type" value="Genomic_DNA"/>
</dbReference>
<dbReference type="InterPro" id="IPR029063">
    <property type="entry name" value="SAM-dependent_MTases_sf"/>
</dbReference>
<dbReference type="Gene3D" id="1.10.8.10">
    <property type="entry name" value="DNA helicase RuvA subunit, C-terminal domain"/>
    <property type="match status" value="1"/>
</dbReference>
<evidence type="ECO:0000313" key="8">
    <source>
        <dbReference type="EMBL" id="MBL0406079.1"/>
    </source>
</evidence>
<dbReference type="Proteomes" id="UP000605848">
    <property type="component" value="Unassembled WGS sequence"/>
</dbReference>
<dbReference type="GO" id="GO:0102559">
    <property type="term" value="F:peptide chain release factor N(5)-glutamine methyltransferase activity"/>
    <property type="evidence" value="ECO:0007669"/>
    <property type="project" value="UniProtKB-EC"/>
</dbReference>
<reference evidence="8" key="1">
    <citation type="submission" date="2021-01" db="EMBL/GenBank/DDBJ databases">
        <title>Microvirga sp.</title>
        <authorList>
            <person name="Kim M.K."/>
        </authorList>
    </citation>
    <scope>NUCLEOTIDE SEQUENCE</scope>
    <source>
        <strain evidence="8">5420S-16</strain>
    </source>
</reference>
<organism evidence="8 9">
    <name type="scientific">Microvirga aerilata</name>
    <dbReference type="NCBI Taxonomy" id="670292"/>
    <lineage>
        <taxon>Bacteria</taxon>
        <taxon>Pseudomonadati</taxon>
        <taxon>Pseudomonadota</taxon>
        <taxon>Alphaproteobacteria</taxon>
        <taxon>Hyphomicrobiales</taxon>
        <taxon>Methylobacteriaceae</taxon>
        <taxon>Microvirga</taxon>
    </lineage>
</organism>
<evidence type="ECO:0000256" key="3">
    <source>
        <dbReference type="ARBA" id="ARBA00022691"/>
    </source>
</evidence>
<keyword evidence="2 5" id="KW-0808">Transferase</keyword>
<dbReference type="NCBIfam" id="TIGR00536">
    <property type="entry name" value="hemK_fam"/>
    <property type="match status" value="1"/>
</dbReference>
<keyword evidence="1 5" id="KW-0489">Methyltransferase</keyword>
<evidence type="ECO:0000256" key="5">
    <source>
        <dbReference type="HAMAP-Rule" id="MF_02126"/>
    </source>
</evidence>
<feature type="domain" description="Methyltransferase small" evidence="6">
    <location>
        <begin position="124"/>
        <end position="202"/>
    </location>
</feature>